<name>A0ACB5PTX3_9BACT</name>
<proteinExistence type="predicted"/>
<evidence type="ECO:0000313" key="2">
    <source>
        <dbReference type="Proteomes" id="UP000605392"/>
    </source>
</evidence>
<dbReference type="EMBL" id="BMFN01000002">
    <property type="protein sequence ID" value="GGF71084.1"/>
    <property type="molecule type" value="Genomic_DNA"/>
</dbReference>
<protein>
    <submittedName>
        <fullName evidence="1">Uncharacterized protein</fullName>
    </submittedName>
</protein>
<sequence>MLAFSLQAGGQNLPSLNSLSLKFAPQHAVMSGYWLEIEHQRASHPQQSFTLTPQLYSGPAGHPDGLRKVNPLNEDESVRGFGVQVQHRLYEMPSKASFPAGFYVSYGPHLQYFQMAFHRNSWREIQGPGDLPYYEYGPVRFTEKIVRYGASVQLGYQAPLPPGPVFLDIYVGMGWRHSNSNSDIEGSQYRSGSSDYGHRGFYFPAGVKVGFALSALSALRPRTPAAM</sequence>
<gene>
    <name evidence="1" type="ORF">GCM10011375_27800</name>
</gene>
<comment type="caution">
    <text evidence="1">The sequence shown here is derived from an EMBL/GenBank/DDBJ whole genome shotgun (WGS) entry which is preliminary data.</text>
</comment>
<organism evidence="1 2">
    <name type="scientific">Hymenobacter qilianensis</name>
    <dbReference type="NCBI Taxonomy" id="1385715"/>
    <lineage>
        <taxon>Bacteria</taxon>
        <taxon>Pseudomonadati</taxon>
        <taxon>Bacteroidota</taxon>
        <taxon>Cytophagia</taxon>
        <taxon>Cytophagales</taxon>
        <taxon>Hymenobacteraceae</taxon>
        <taxon>Hymenobacter</taxon>
    </lineage>
</organism>
<accession>A0ACB5PTX3</accession>
<dbReference type="Proteomes" id="UP000605392">
    <property type="component" value="Unassembled WGS sequence"/>
</dbReference>
<evidence type="ECO:0000313" key="1">
    <source>
        <dbReference type="EMBL" id="GGF71084.1"/>
    </source>
</evidence>
<keyword evidence="2" id="KW-1185">Reference proteome</keyword>
<reference evidence="1 2" key="1">
    <citation type="journal article" date="2019" name="Int. J. Syst. Evol. Microbiol.">
        <title>The Global Catalogue of Microorganisms (GCM) 10K type strain sequencing project: providing services to taxonomists for standard genome sequencing and annotation.</title>
        <authorList>
            <consortium name="The Broad Institute Genomics Platform"/>
            <consortium name="The Broad Institute Genome Sequencing Center for Infectious Disease"/>
            <person name="Wu L."/>
            <person name="Ma J."/>
        </authorList>
    </citation>
    <scope>NUCLEOTIDE SEQUENCE [LARGE SCALE GENOMIC DNA]</scope>
    <source>
        <strain evidence="1 2">CGMCC 1.12720</strain>
    </source>
</reference>